<dbReference type="GO" id="GO:0009690">
    <property type="term" value="P:cytokinin metabolic process"/>
    <property type="evidence" value="ECO:0007669"/>
    <property type="project" value="InterPro"/>
</dbReference>
<dbReference type="AlphaFoldDB" id="A0A8S0PPK4"/>
<evidence type="ECO:0000259" key="8">
    <source>
        <dbReference type="PROSITE" id="PS51387"/>
    </source>
</evidence>
<evidence type="ECO:0000256" key="7">
    <source>
        <dbReference type="ARBA" id="ARBA00048224"/>
    </source>
</evidence>
<evidence type="ECO:0000256" key="1">
    <source>
        <dbReference type="ARBA" id="ARBA00001974"/>
    </source>
</evidence>
<keyword evidence="10" id="KW-1185">Reference proteome</keyword>
<dbReference type="InterPro" id="IPR016166">
    <property type="entry name" value="FAD-bd_PCMH"/>
</dbReference>
<comment type="similarity">
    <text evidence="2">Belongs to the oxygen-dependent FAD-linked oxidoreductase family.</text>
</comment>
<dbReference type="InterPro" id="IPR015345">
    <property type="entry name" value="Cytokinin_DH_FAD/cytokin-bd"/>
</dbReference>
<evidence type="ECO:0000256" key="2">
    <source>
        <dbReference type="ARBA" id="ARBA00005466"/>
    </source>
</evidence>
<comment type="cofactor">
    <cofactor evidence="1">
        <name>FAD</name>
        <dbReference type="ChEBI" id="CHEBI:57692"/>
    </cofactor>
</comment>
<dbReference type="Gene3D" id="3.40.462.10">
    <property type="entry name" value="FAD-linked oxidases, C-terminal domain"/>
    <property type="match status" value="1"/>
</dbReference>
<accession>A0A8S0PPK4</accession>
<dbReference type="Gene3D" id="3.30.465.10">
    <property type="match status" value="1"/>
</dbReference>
<keyword evidence="5" id="KW-0274">FAD</keyword>
<dbReference type="InterPro" id="IPR016170">
    <property type="entry name" value="Cytok_DH_C_sf"/>
</dbReference>
<dbReference type="Pfam" id="PF01565">
    <property type="entry name" value="FAD_binding_4"/>
    <property type="match status" value="1"/>
</dbReference>
<dbReference type="Proteomes" id="UP000594638">
    <property type="component" value="Unassembled WGS sequence"/>
</dbReference>
<dbReference type="PROSITE" id="PS51387">
    <property type="entry name" value="FAD_PCMH"/>
    <property type="match status" value="1"/>
</dbReference>
<dbReference type="InterPro" id="IPR016169">
    <property type="entry name" value="FAD-bd_PCMH_sub2"/>
</dbReference>
<dbReference type="Gene3D" id="3.30.43.10">
    <property type="entry name" value="Uridine Diphospho-n-acetylenolpyruvylglucosamine Reductase, domain 2"/>
    <property type="match status" value="1"/>
</dbReference>
<dbReference type="Pfam" id="PF09265">
    <property type="entry name" value="Cytokin-bind"/>
    <property type="match status" value="1"/>
</dbReference>
<dbReference type="InterPro" id="IPR006093">
    <property type="entry name" value="Oxy_OxRdtase_FAD_BS"/>
</dbReference>
<dbReference type="GO" id="GO:0071949">
    <property type="term" value="F:FAD binding"/>
    <property type="evidence" value="ECO:0007669"/>
    <property type="project" value="InterPro"/>
</dbReference>
<name>A0A8S0PPK4_OLEEU</name>
<reference evidence="9 10" key="1">
    <citation type="submission" date="2019-12" db="EMBL/GenBank/DDBJ databases">
        <authorList>
            <person name="Alioto T."/>
            <person name="Alioto T."/>
            <person name="Gomez Garrido J."/>
        </authorList>
    </citation>
    <scope>NUCLEOTIDE SEQUENCE [LARGE SCALE GENOMIC DNA]</scope>
</reference>
<dbReference type="PROSITE" id="PS00862">
    <property type="entry name" value="OX2_COVAL_FAD"/>
    <property type="match status" value="1"/>
</dbReference>
<evidence type="ECO:0000256" key="5">
    <source>
        <dbReference type="ARBA" id="ARBA00022827"/>
    </source>
</evidence>
<gene>
    <name evidence="9" type="ORF">OLEA9_A094198</name>
</gene>
<dbReference type="InterPro" id="IPR016164">
    <property type="entry name" value="FAD-linked_Oxase-like_C"/>
</dbReference>
<dbReference type="InterPro" id="IPR016167">
    <property type="entry name" value="FAD-bd_PCMH_sub1"/>
</dbReference>
<evidence type="ECO:0000256" key="6">
    <source>
        <dbReference type="ARBA" id="ARBA00023002"/>
    </source>
</evidence>
<comment type="catalytic activity">
    <reaction evidence="7">
        <text>N(6)-dimethylallyladenine + A + H2O = 3-methyl-2-butenal + adenine + AH2</text>
        <dbReference type="Rhea" id="RHEA:13625"/>
        <dbReference type="ChEBI" id="CHEBI:13193"/>
        <dbReference type="ChEBI" id="CHEBI:15377"/>
        <dbReference type="ChEBI" id="CHEBI:15825"/>
        <dbReference type="ChEBI" id="CHEBI:16708"/>
        <dbReference type="ChEBI" id="CHEBI:17499"/>
        <dbReference type="ChEBI" id="CHEBI:17660"/>
        <dbReference type="EC" id="1.5.99.12"/>
    </reaction>
</comment>
<proteinExistence type="inferred from homology"/>
<dbReference type="InterPro" id="IPR036318">
    <property type="entry name" value="FAD-bd_PCMH-like_sf"/>
</dbReference>
<evidence type="ECO:0000313" key="9">
    <source>
        <dbReference type="EMBL" id="CAA2953125.1"/>
    </source>
</evidence>
<dbReference type="FunFam" id="3.40.462.10:FF:000001">
    <property type="entry name" value="Cytokinin dehydrogenase 2"/>
    <property type="match status" value="1"/>
</dbReference>
<dbReference type="PANTHER" id="PTHR13878">
    <property type="entry name" value="GULONOLACTONE OXIDASE"/>
    <property type="match status" value="1"/>
</dbReference>
<dbReference type="EC" id="1.5.99.12" evidence="3"/>
<evidence type="ECO:0000256" key="4">
    <source>
        <dbReference type="ARBA" id="ARBA00022630"/>
    </source>
</evidence>
<organism evidence="9 10">
    <name type="scientific">Olea europaea subsp. europaea</name>
    <dbReference type="NCBI Taxonomy" id="158383"/>
    <lineage>
        <taxon>Eukaryota</taxon>
        <taxon>Viridiplantae</taxon>
        <taxon>Streptophyta</taxon>
        <taxon>Embryophyta</taxon>
        <taxon>Tracheophyta</taxon>
        <taxon>Spermatophyta</taxon>
        <taxon>Magnoliopsida</taxon>
        <taxon>eudicotyledons</taxon>
        <taxon>Gunneridae</taxon>
        <taxon>Pentapetalae</taxon>
        <taxon>asterids</taxon>
        <taxon>lamiids</taxon>
        <taxon>Lamiales</taxon>
        <taxon>Oleaceae</taxon>
        <taxon>Oleeae</taxon>
        <taxon>Olea</taxon>
    </lineage>
</organism>
<dbReference type="SUPFAM" id="SSF56176">
    <property type="entry name" value="FAD-binding/transporter-associated domain-like"/>
    <property type="match status" value="1"/>
</dbReference>
<comment type="caution">
    <text evidence="9">The sequence shown here is derived from an EMBL/GenBank/DDBJ whole genome shotgun (WGS) entry which is preliminary data.</text>
</comment>
<evidence type="ECO:0000313" key="10">
    <source>
        <dbReference type="Proteomes" id="UP000594638"/>
    </source>
</evidence>
<dbReference type="InterPro" id="IPR050432">
    <property type="entry name" value="FAD-linked_Oxidoreductases_BP"/>
</dbReference>
<dbReference type="EMBL" id="CACTIH010000086">
    <property type="protein sequence ID" value="CAA2953125.1"/>
    <property type="molecule type" value="Genomic_DNA"/>
</dbReference>
<sequence length="524" mass="58927">MSKNLLLTLAVYRIILTAGLTLDLTELQLLGLHDQLSFEPSDVETASKDFGGLKRANPLAVLHPSSAEDIVRIVKAAYESAHGFSVSARGHGHSINGQATATNGVAIQMSSSRKPALTIVSEKFMYVDVWGGELWVDVLRSTMEYGLAPKSWTDYLYLSVGGTISNAGISGQTFNHGPQISNVYELDVITGKGELLTCSEEENSDLYHAVLGGLGQFGIITRARIALERAAQRARWIRVLYSNFSSFTQDQEYLISLHGQPDTQKFDYVEGFVIVDEGIINNWRSSFFSSSNPLKVSSFNDEGGVLYCLEIAKNYQESNADSIDQEVEDLLKKLNFIPGSIFTTDLPYVDFLDRVHKAELKLRSKGLWDVPHPWLNLFVPKSRISDFDQGVFKGILGKKTSGPILIYPMNKNKWGNKSSAVTPDEDVFYLVAFLRSALDDGIEIQTLEYLTNENHRIVRFCDDEKINIKQYLPRYTSEQEWIHHFGNKWAQFSKRKMEFDPKYILATGQSIFKPSFNPNKASRR</sequence>
<dbReference type="OrthoDB" id="415825at2759"/>
<feature type="domain" description="FAD-binding PCMH-type" evidence="8">
    <location>
        <begin position="54"/>
        <end position="230"/>
    </location>
</feature>
<dbReference type="PANTHER" id="PTHR13878:SF102">
    <property type="entry name" value="CYTOKININ DEHYDROGENASE 5"/>
    <property type="match status" value="1"/>
</dbReference>
<keyword evidence="6" id="KW-0560">Oxidoreductase</keyword>
<keyword evidence="4" id="KW-0285">Flavoprotein</keyword>
<dbReference type="InterPro" id="IPR006094">
    <property type="entry name" value="Oxid_FAD_bind_N"/>
</dbReference>
<dbReference type="SUPFAM" id="SSF55103">
    <property type="entry name" value="FAD-linked oxidases, C-terminal domain"/>
    <property type="match status" value="1"/>
</dbReference>
<protein>
    <recommendedName>
        <fullName evidence="3">cytokinin dehydrogenase</fullName>
        <ecNumber evidence="3">1.5.99.12</ecNumber>
    </recommendedName>
</protein>
<dbReference type="GO" id="GO:0019139">
    <property type="term" value="F:cytokinin dehydrogenase activity"/>
    <property type="evidence" value="ECO:0007669"/>
    <property type="project" value="UniProtKB-EC"/>
</dbReference>
<evidence type="ECO:0000256" key="3">
    <source>
        <dbReference type="ARBA" id="ARBA00011928"/>
    </source>
</evidence>
<dbReference type="Gramene" id="OE9A094198T1">
    <property type="protein sequence ID" value="OE9A094198C1"/>
    <property type="gene ID" value="OE9A094198"/>
</dbReference>